<comment type="caution">
    <text evidence="1">The sequence shown here is derived from an EMBL/GenBank/DDBJ whole genome shotgun (WGS) entry which is preliminary data.</text>
</comment>
<proteinExistence type="predicted"/>
<accession>A0A4Y2F7A1</accession>
<evidence type="ECO:0008006" key="3">
    <source>
        <dbReference type="Google" id="ProtNLM"/>
    </source>
</evidence>
<dbReference type="Proteomes" id="UP000499080">
    <property type="component" value="Unassembled WGS sequence"/>
</dbReference>
<name>A0A4Y2F7A1_ARAVE</name>
<gene>
    <name evidence="1" type="ORF">AVEN_179094_1</name>
</gene>
<evidence type="ECO:0000313" key="1">
    <source>
        <dbReference type="EMBL" id="GBM36095.1"/>
    </source>
</evidence>
<dbReference type="OrthoDB" id="6437203at2759"/>
<evidence type="ECO:0000313" key="2">
    <source>
        <dbReference type="Proteomes" id="UP000499080"/>
    </source>
</evidence>
<dbReference type="AlphaFoldDB" id="A0A4Y2F7A1"/>
<organism evidence="1 2">
    <name type="scientific">Araneus ventricosus</name>
    <name type="common">Orbweaver spider</name>
    <name type="synonym">Epeira ventricosa</name>
    <dbReference type="NCBI Taxonomy" id="182803"/>
    <lineage>
        <taxon>Eukaryota</taxon>
        <taxon>Metazoa</taxon>
        <taxon>Ecdysozoa</taxon>
        <taxon>Arthropoda</taxon>
        <taxon>Chelicerata</taxon>
        <taxon>Arachnida</taxon>
        <taxon>Araneae</taxon>
        <taxon>Araneomorphae</taxon>
        <taxon>Entelegynae</taxon>
        <taxon>Araneoidea</taxon>
        <taxon>Araneidae</taxon>
        <taxon>Araneus</taxon>
    </lineage>
</organism>
<keyword evidence="2" id="KW-1185">Reference proteome</keyword>
<sequence>MARKYSTKSASRRWPAQAFFNNLDLAAVNTWVIYKEVVGTKTKRRDYILNLADELRNNYVPFKTSTLYEFTPGTGDGPQPQAGRAKKFKSIDAAIKL</sequence>
<reference evidence="1 2" key="1">
    <citation type="journal article" date="2019" name="Sci. Rep.">
        <title>Orb-weaving spider Araneus ventricosus genome elucidates the spidroin gene catalogue.</title>
        <authorList>
            <person name="Kono N."/>
            <person name="Nakamura H."/>
            <person name="Ohtoshi R."/>
            <person name="Moran D.A.P."/>
            <person name="Shinohara A."/>
            <person name="Yoshida Y."/>
            <person name="Fujiwara M."/>
            <person name="Mori M."/>
            <person name="Tomita M."/>
            <person name="Arakawa K."/>
        </authorList>
    </citation>
    <scope>NUCLEOTIDE SEQUENCE [LARGE SCALE GENOMIC DNA]</scope>
</reference>
<dbReference type="EMBL" id="BGPR01000803">
    <property type="protein sequence ID" value="GBM36095.1"/>
    <property type="molecule type" value="Genomic_DNA"/>
</dbReference>
<protein>
    <recommendedName>
        <fullName evidence="3">PiggyBac transposable element-derived protein domain-containing protein</fullName>
    </recommendedName>
</protein>